<dbReference type="Proteomes" id="UP000586254">
    <property type="component" value="Unassembled WGS sequence"/>
</dbReference>
<proteinExistence type="predicted"/>
<sequence length="87" mass="10304">MRIDHWQWLARNLDAVNAAFETGFSLETKEGREYAEQCLDIYDSEEAFNYDFEGVYLRRECAFEILSGEGYAAQIDGKYIYFMELNY</sequence>
<accession>A0A853JII7</accession>
<gene>
    <name evidence="1" type="ORF">H0N91_03150</name>
</gene>
<dbReference type="EMBL" id="JACCKS010000003">
    <property type="protein sequence ID" value="NZA37163.1"/>
    <property type="molecule type" value="Genomic_DNA"/>
</dbReference>
<dbReference type="RefSeq" id="WP_180492907.1">
    <property type="nucleotide sequence ID" value="NZ_JACCKS010000003.1"/>
</dbReference>
<organism evidence="1 2">
    <name type="scientific">Eubacterium callanderi</name>
    <dbReference type="NCBI Taxonomy" id="53442"/>
    <lineage>
        <taxon>Bacteria</taxon>
        <taxon>Bacillati</taxon>
        <taxon>Bacillota</taxon>
        <taxon>Clostridia</taxon>
        <taxon>Eubacteriales</taxon>
        <taxon>Eubacteriaceae</taxon>
        <taxon>Eubacterium</taxon>
    </lineage>
</organism>
<evidence type="ECO:0000313" key="1">
    <source>
        <dbReference type="EMBL" id="NZA37163.1"/>
    </source>
</evidence>
<dbReference type="AlphaFoldDB" id="A0A853JII7"/>
<reference evidence="1 2" key="1">
    <citation type="submission" date="2020-07" db="EMBL/GenBank/DDBJ databases">
        <title>Organ Donor 1.</title>
        <authorList>
            <person name="Marsh A.J."/>
            <person name="Azcarate-Peril M.A."/>
        </authorList>
    </citation>
    <scope>NUCLEOTIDE SEQUENCE [LARGE SCALE GENOMIC DNA]</scope>
    <source>
        <strain evidence="1 2">AMC0717</strain>
    </source>
</reference>
<protein>
    <recommendedName>
        <fullName evidence="3">Antirestriction protein (ArdA)</fullName>
    </recommendedName>
</protein>
<evidence type="ECO:0008006" key="3">
    <source>
        <dbReference type="Google" id="ProtNLM"/>
    </source>
</evidence>
<comment type="caution">
    <text evidence="1">The sequence shown here is derived from an EMBL/GenBank/DDBJ whole genome shotgun (WGS) entry which is preliminary data.</text>
</comment>
<evidence type="ECO:0000313" key="2">
    <source>
        <dbReference type="Proteomes" id="UP000586254"/>
    </source>
</evidence>
<name>A0A853JII7_9FIRM</name>